<dbReference type="Pfam" id="PF13242">
    <property type="entry name" value="Hydrolase_like"/>
    <property type="match status" value="1"/>
</dbReference>
<evidence type="ECO:0000256" key="9">
    <source>
        <dbReference type="PIRNR" id="PIRNR004682"/>
    </source>
</evidence>
<feature type="binding site" evidence="11">
    <location>
        <begin position="108"/>
        <end position="109"/>
    </location>
    <ligand>
        <name>substrate</name>
    </ligand>
</feature>
<keyword evidence="4 9" id="KW-0378">Hydrolase</keyword>
<dbReference type="GO" id="GO:0046872">
    <property type="term" value="F:metal ion binding"/>
    <property type="evidence" value="ECO:0007669"/>
    <property type="project" value="UniProtKB-KW"/>
</dbReference>
<evidence type="ECO:0000313" key="14">
    <source>
        <dbReference type="EMBL" id="PSW01719.1"/>
    </source>
</evidence>
<dbReference type="NCBIfam" id="TIGR00213">
    <property type="entry name" value="GmhB_yaeD"/>
    <property type="match status" value="1"/>
</dbReference>
<feature type="binding site" evidence="11">
    <location>
        <position position="135"/>
    </location>
    <ligand>
        <name>substrate</name>
    </ligand>
</feature>
<dbReference type="GO" id="GO:0016791">
    <property type="term" value="F:phosphatase activity"/>
    <property type="evidence" value="ECO:0007669"/>
    <property type="project" value="InterPro"/>
</dbReference>
<proteinExistence type="inferred from homology"/>
<dbReference type="InterPro" id="IPR036412">
    <property type="entry name" value="HAD-like_sf"/>
</dbReference>
<dbReference type="OrthoDB" id="9781367at2"/>
<feature type="binding site" evidence="13">
    <location>
        <position position="11"/>
    </location>
    <ligand>
        <name>Mg(2+)</name>
        <dbReference type="ChEBI" id="CHEBI:18420"/>
    </ligand>
</feature>
<evidence type="ECO:0000256" key="5">
    <source>
        <dbReference type="ARBA" id="ARBA00022833"/>
    </source>
</evidence>
<sequence>MAKPAVFIDRDGVINVDHGYVHTVDDFEYIDGVFDACKKLKEMGYLLVLVTNQAGIARGMYTEDEFLSLTEWMDWNFVDHGVEFDGIYYCPHHPTAGLGDYKQDCECRKPKPGMFISARDFLKIDMANSVMIGDKAEDIIAAEAAEVGMKILVRTGKPITEKGELLATAVLDSVADVPAWLATR</sequence>
<dbReference type="InterPro" id="IPR006543">
    <property type="entry name" value="Histidinol-phos"/>
</dbReference>
<dbReference type="NCBIfam" id="NF006506">
    <property type="entry name" value="PRK08942.1"/>
    <property type="match status" value="1"/>
</dbReference>
<feature type="binding site" evidence="13">
    <location>
        <position position="90"/>
    </location>
    <ligand>
        <name>Zn(2+)</name>
        <dbReference type="ChEBI" id="CHEBI:29105"/>
    </ligand>
</feature>
<keyword evidence="3 13" id="KW-0479">Metal-binding</keyword>
<dbReference type="InterPro" id="IPR023214">
    <property type="entry name" value="HAD_sf"/>
</dbReference>
<name>A0A2T3MTC6_9GAMM</name>
<evidence type="ECO:0000256" key="3">
    <source>
        <dbReference type="ARBA" id="ARBA00022723"/>
    </source>
</evidence>
<feature type="binding site" evidence="13">
    <location>
        <position position="134"/>
    </location>
    <ligand>
        <name>Mg(2+)</name>
        <dbReference type="ChEBI" id="CHEBI:18420"/>
    </ligand>
</feature>
<feature type="site" description="Contributes to substrate recognition" evidence="12">
    <location>
        <position position="108"/>
    </location>
</feature>
<dbReference type="NCBIfam" id="TIGR01662">
    <property type="entry name" value="HAD-SF-IIIA"/>
    <property type="match status" value="1"/>
</dbReference>
<dbReference type="SUPFAM" id="SSF56784">
    <property type="entry name" value="HAD-like"/>
    <property type="match status" value="1"/>
</dbReference>
<comment type="cofactor">
    <cofactor evidence="13">
        <name>Zn(2+)</name>
        <dbReference type="ChEBI" id="CHEBI:29105"/>
    </cofactor>
</comment>
<dbReference type="PANTHER" id="PTHR42891:SF1">
    <property type="entry name" value="D-GLYCERO-BETA-D-MANNO-HEPTOSE-1,7-BISPHOSPHATE 7-PHOSPHATASE"/>
    <property type="match status" value="1"/>
</dbReference>
<evidence type="ECO:0000256" key="12">
    <source>
        <dbReference type="PIRSR" id="PIRSR004682-3"/>
    </source>
</evidence>
<feature type="active site" description="Nucleophile" evidence="10">
    <location>
        <position position="9"/>
    </location>
</feature>
<feature type="site" description="Stabilizes the phosphoryl group" evidence="12">
    <location>
        <position position="109"/>
    </location>
</feature>
<feature type="binding site" evidence="13">
    <location>
        <position position="107"/>
    </location>
    <ligand>
        <name>Zn(2+)</name>
        <dbReference type="ChEBI" id="CHEBI:29105"/>
    </ligand>
</feature>
<protein>
    <recommendedName>
        <fullName evidence="7 9">D,D-heptose 1,7-bisphosphate phosphatase</fullName>
        <ecNumber evidence="9">3.1.3.-</ecNumber>
    </recommendedName>
</protein>
<dbReference type="InterPro" id="IPR004446">
    <property type="entry name" value="Heptose_bisP_phosphatase"/>
</dbReference>
<dbReference type="Proteomes" id="UP000240904">
    <property type="component" value="Unassembled WGS sequence"/>
</dbReference>
<feature type="active site" description="Nucleophile" evidence="10">
    <location>
        <position position="11"/>
    </location>
</feature>
<feature type="binding site" evidence="11">
    <location>
        <begin position="17"/>
        <end position="20"/>
    </location>
    <ligand>
        <name>substrate</name>
    </ligand>
</feature>
<dbReference type="EC" id="3.1.3.-" evidence="9"/>
<reference evidence="14 15" key="1">
    <citation type="submission" date="2018-03" db="EMBL/GenBank/DDBJ databases">
        <title>Whole genome sequencing of Histamine producing bacteria.</title>
        <authorList>
            <person name="Butler K."/>
        </authorList>
    </citation>
    <scope>NUCLEOTIDE SEQUENCE [LARGE SCALE GENOMIC DNA]</scope>
    <source>
        <strain evidence="14 15">DSM 16190</strain>
    </source>
</reference>
<comment type="caution">
    <text evidence="14">The sequence shown here is derived from an EMBL/GenBank/DDBJ whole genome shotgun (WGS) entry which is preliminary data.</text>
</comment>
<gene>
    <name evidence="14" type="ORF">C9I89_19760</name>
</gene>
<feature type="binding site" evidence="13">
    <location>
        <position position="92"/>
    </location>
    <ligand>
        <name>Zn(2+)</name>
        <dbReference type="ChEBI" id="CHEBI:29105"/>
    </ligand>
</feature>
<dbReference type="PANTHER" id="PTHR42891">
    <property type="entry name" value="D-GLYCERO-BETA-D-MANNO-HEPTOSE-1,7-BISPHOSPHATE 7-PHOSPHATASE"/>
    <property type="match status" value="1"/>
</dbReference>
<feature type="binding site" evidence="13">
    <location>
        <position position="9"/>
    </location>
    <ligand>
        <name>Mg(2+)</name>
        <dbReference type="ChEBI" id="CHEBI:18420"/>
    </ligand>
</feature>
<feature type="site" description="Stabilizes the phosphoryl group" evidence="12">
    <location>
        <position position="51"/>
    </location>
</feature>
<keyword evidence="2 9" id="KW-0963">Cytoplasm</keyword>
<feature type="binding site" evidence="13">
    <location>
        <position position="105"/>
    </location>
    <ligand>
        <name>Zn(2+)</name>
        <dbReference type="ChEBI" id="CHEBI:29105"/>
    </ligand>
</feature>
<keyword evidence="5 13" id="KW-0862">Zinc</keyword>
<keyword evidence="6 9" id="KW-0119">Carbohydrate metabolism</keyword>
<dbReference type="CDD" id="cd07503">
    <property type="entry name" value="HAD_HisB-N"/>
    <property type="match status" value="1"/>
</dbReference>
<evidence type="ECO:0000256" key="10">
    <source>
        <dbReference type="PIRSR" id="PIRSR004682-1"/>
    </source>
</evidence>
<dbReference type="EMBL" id="PYMC01000020">
    <property type="protein sequence ID" value="PSW01719.1"/>
    <property type="molecule type" value="Genomic_DNA"/>
</dbReference>
<evidence type="ECO:0000256" key="6">
    <source>
        <dbReference type="ARBA" id="ARBA00023277"/>
    </source>
</evidence>
<evidence type="ECO:0000256" key="13">
    <source>
        <dbReference type="PIRSR" id="PIRSR004682-4"/>
    </source>
</evidence>
<evidence type="ECO:0000256" key="11">
    <source>
        <dbReference type="PIRSR" id="PIRSR004682-2"/>
    </source>
</evidence>
<dbReference type="GO" id="GO:0005737">
    <property type="term" value="C:cytoplasm"/>
    <property type="evidence" value="ECO:0007669"/>
    <property type="project" value="UniProtKB-SubCell"/>
</dbReference>
<comment type="similarity">
    <text evidence="8 9">Belongs to the gmhB family.</text>
</comment>
<organism evidence="14 15">
    <name type="scientific">Photobacterium lipolyticum</name>
    <dbReference type="NCBI Taxonomy" id="266810"/>
    <lineage>
        <taxon>Bacteria</taxon>
        <taxon>Pseudomonadati</taxon>
        <taxon>Pseudomonadota</taxon>
        <taxon>Gammaproteobacteria</taxon>
        <taxon>Vibrionales</taxon>
        <taxon>Vibrionaceae</taxon>
        <taxon>Photobacterium</taxon>
    </lineage>
</organism>
<feature type="binding site" evidence="13">
    <location>
        <position position="135"/>
    </location>
    <ligand>
        <name>Mg(2+)</name>
        <dbReference type="ChEBI" id="CHEBI:18420"/>
    </ligand>
</feature>
<comment type="subcellular location">
    <subcellularLocation>
        <location evidence="1 9">Cytoplasm</location>
    </subcellularLocation>
</comment>
<evidence type="ECO:0000313" key="15">
    <source>
        <dbReference type="Proteomes" id="UP000240904"/>
    </source>
</evidence>
<keyword evidence="13" id="KW-0460">Magnesium</keyword>
<feature type="binding site" evidence="11">
    <location>
        <begin position="51"/>
        <end position="54"/>
    </location>
    <ligand>
        <name>substrate</name>
    </ligand>
</feature>
<dbReference type="AlphaFoldDB" id="A0A2T3MTC6"/>
<keyword evidence="15" id="KW-1185">Reference proteome</keyword>
<feature type="binding site" evidence="11">
    <location>
        <begin position="9"/>
        <end position="11"/>
    </location>
    <ligand>
        <name>substrate</name>
    </ligand>
</feature>
<dbReference type="Gene3D" id="3.40.50.1000">
    <property type="entry name" value="HAD superfamily/HAD-like"/>
    <property type="match status" value="1"/>
</dbReference>
<dbReference type="InterPro" id="IPR006549">
    <property type="entry name" value="HAD-SF_hydro_IIIA"/>
</dbReference>
<dbReference type="PIRSF" id="PIRSF004682">
    <property type="entry name" value="GmhB"/>
    <property type="match status" value="1"/>
</dbReference>
<evidence type="ECO:0000256" key="8">
    <source>
        <dbReference type="ARBA" id="ARBA00061616"/>
    </source>
</evidence>
<evidence type="ECO:0000256" key="2">
    <source>
        <dbReference type="ARBA" id="ARBA00022490"/>
    </source>
</evidence>
<dbReference type="FunFam" id="3.40.50.1000:FF:000037">
    <property type="entry name" value="D,D-heptose 1,7-bisphosphate phosphatase"/>
    <property type="match status" value="1"/>
</dbReference>
<comment type="cofactor">
    <cofactor evidence="13">
        <name>Mg(2+)</name>
        <dbReference type="ChEBI" id="CHEBI:18420"/>
    </cofactor>
</comment>
<accession>A0A2T3MTC6</accession>
<evidence type="ECO:0000256" key="4">
    <source>
        <dbReference type="ARBA" id="ARBA00022801"/>
    </source>
</evidence>
<evidence type="ECO:0000256" key="7">
    <source>
        <dbReference type="ARBA" id="ARBA00031828"/>
    </source>
</evidence>
<dbReference type="GO" id="GO:0005975">
    <property type="term" value="P:carbohydrate metabolic process"/>
    <property type="evidence" value="ECO:0007669"/>
    <property type="project" value="InterPro"/>
</dbReference>
<evidence type="ECO:0000256" key="1">
    <source>
        <dbReference type="ARBA" id="ARBA00004496"/>
    </source>
</evidence>
<dbReference type="RefSeq" id="WP_107285045.1">
    <property type="nucleotide sequence ID" value="NZ_PYMC01000020.1"/>
</dbReference>
<dbReference type="NCBIfam" id="TIGR01656">
    <property type="entry name" value="Histidinol-ppas"/>
    <property type="match status" value="1"/>
</dbReference>